<protein>
    <submittedName>
        <fullName evidence="1">Uncharacterized protein</fullName>
    </submittedName>
</protein>
<name>A0A7S1AUU5_NOCSC</name>
<dbReference type="EMBL" id="HBFQ01056879">
    <property type="protein sequence ID" value="CAD8866012.1"/>
    <property type="molecule type" value="Transcribed_RNA"/>
</dbReference>
<accession>A0A7S1AUU5</accession>
<evidence type="ECO:0000313" key="1">
    <source>
        <dbReference type="EMBL" id="CAD8866012.1"/>
    </source>
</evidence>
<organism evidence="1">
    <name type="scientific">Noctiluca scintillans</name>
    <name type="common">Sea sparkle</name>
    <name type="synonym">Red tide dinoflagellate</name>
    <dbReference type="NCBI Taxonomy" id="2966"/>
    <lineage>
        <taxon>Eukaryota</taxon>
        <taxon>Sar</taxon>
        <taxon>Alveolata</taxon>
        <taxon>Dinophyceae</taxon>
        <taxon>Noctilucales</taxon>
        <taxon>Noctilucaceae</taxon>
        <taxon>Noctiluca</taxon>
    </lineage>
</organism>
<dbReference type="AlphaFoldDB" id="A0A7S1AUU5"/>
<reference evidence="1" key="1">
    <citation type="submission" date="2021-01" db="EMBL/GenBank/DDBJ databases">
        <authorList>
            <person name="Corre E."/>
            <person name="Pelletier E."/>
            <person name="Niang G."/>
            <person name="Scheremetjew M."/>
            <person name="Finn R."/>
            <person name="Kale V."/>
            <person name="Holt S."/>
            <person name="Cochrane G."/>
            <person name="Meng A."/>
            <person name="Brown T."/>
            <person name="Cohen L."/>
        </authorList>
    </citation>
    <scope>NUCLEOTIDE SEQUENCE</scope>
</reference>
<sequence length="266" mass="29482">MSSPILDARSFPHFASFLAASQEYARDAHYRLLPGTFRVVDGVVVRQNLQGEAAPNDVTLRFLSAPVVQEVFATLRRGGDDSNHLLEDLHFAWQVVVSESIRKMLVTTCKELGMFPPSPPPAFIGENDCAYFTVSASFPAIAQRLYNNEVRNLCQQTDGVGPAYLQARTASFLLDVAESASVSLPGVSQESERLLAEFKERVAEWQRHGNKPPFGDRIRNLGLQVCVFKANAGQWFGRCLGPEAEQAAQSSADPHSLPFREQMYFC</sequence>
<gene>
    <name evidence="1" type="ORF">NSCI0253_LOCUS40367</name>
</gene>
<proteinExistence type="predicted"/>